<reference evidence="2" key="1">
    <citation type="submission" date="2015-10" db="EMBL/GenBank/DDBJ databases">
        <authorList>
            <person name="Ju K.-S."/>
            <person name="Doroghazi J.R."/>
            <person name="Metcalf W.W."/>
        </authorList>
    </citation>
    <scope>NUCLEOTIDE SEQUENCE [LARGE SCALE GENOMIC DNA]</scope>
    <source>
        <strain evidence="2">NRRL 3151</strain>
    </source>
</reference>
<dbReference type="AlphaFoldDB" id="A0A117MRC5"/>
<evidence type="ECO:0000313" key="2">
    <source>
        <dbReference type="Proteomes" id="UP000053923"/>
    </source>
</evidence>
<evidence type="ECO:0000313" key="1">
    <source>
        <dbReference type="EMBL" id="KUL31584.1"/>
    </source>
</evidence>
<organism evidence="1 2">
    <name type="scientific">Streptomyces regalis</name>
    <dbReference type="NCBI Taxonomy" id="68262"/>
    <lineage>
        <taxon>Bacteria</taxon>
        <taxon>Bacillati</taxon>
        <taxon>Actinomycetota</taxon>
        <taxon>Actinomycetes</taxon>
        <taxon>Kitasatosporales</taxon>
        <taxon>Streptomycetaceae</taxon>
        <taxon>Streptomyces</taxon>
    </lineage>
</organism>
<accession>A0A117MRC5</accession>
<name>A0A117MRC5_9ACTN</name>
<comment type="caution">
    <text evidence="1">The sequence shown here is derived from an EMBL/GenBank/DDBJ whole genome shotgun (WGS) entry which is preliminary data.</text>
</comment>
<dbReference type="EMBL" id="LLZG01000254">
    <property type="protein sequence ID" value="KUL31584.1"/>
    <property type="molecule type" value="Genomic_DNA"/>
</dbReference>
<keyword evidence="2" id="KW-1185">Reference proteome</keyword>
<sequence>MAAQLRVRKPGRPTSGMPRPLISVIHANAATVVADDGLGRAPVVREAAQARSGELAGVLRVPGRTLAPASFFVARRGLVGAKPFPYAIVRFR</sequence>
<protein>
    <submittedName>
        <fullName evidence="1">Uncharacterized protein</fullName>
    </submittedName>
</protein>
<gene>
    <name evidence="1" type="ORF">ADL12_24910</name>
</gene>
<dbReference type="Proteomes" id="UP000053923">
    <property type="component" value="Unassembled WGS sequence"/>
</dbReference>
<proteinExistence type="predicted"/>